<sequence length="552" mass="62180">VEDEKKRQKEARHKQFDKNRNLNFSSLAKDAVKRDEAFDEDASSEDEDGTSKLVDGVVAGHKDNSRRAYYKEFRKVIEAADVILEILDARDPLGCRTKQVERMINDSGSAKRVILILNKIDLVPRENVMQWLAYLRKEYPTVAFKSSTQIQRKNLGHASGSVATVSDNILHGNECLGADMLIKLLKNYSRSCDIKTSITVGIIGYPNVGKSSVINSLKRSRVCGVGATPGLTKSAQEIHLDKNIKLLDSPGIVFSRDPKDDKYAGILLRNCVKIELLNDPIQPVEAIVSRCNPQQLVSRYNVPIFRDAREFLILLARQRGKLRRGGIPCLESAARIILQDWNTGKIPYYTVPPAVPKTDSIIDSTIVSTWSKEFDLEGVCNDAEDKVLLGVKSKSDFGGVIEMSGEELPEVEMEVYDDDENDEPESFMDDDEEDNASRTNSLKSVEKSSIPIVAQFKTSAKGETSKKDDDPLTVLEREINPQIAKDRRKDIKKQKKALKKMQKRVTFEDTEMKDTTVEKEKGEDDRYDFSEFFGELPNVDPTGKYDEDEEDL</sequence>
<dbReference type="EMBL" id="CAJVPT010001590">
    <property type="protein sequence ID" value="CAG8465664.1"/>
    <property type="molecule type" value="Genomic_DNA"/>
</dbReference>
<keyword evidence="2" id="KW-1185">Reference proteome</keyword>
<reference evidence="1" key="1">
    <citation type="submission" date="2021-06" db="EMBL/GenBank/DDBJ databases">
        <authorList>
            <person name="Kallberg Y."/>
            <person name="Tangrot J."/>
            <person name="Rosling A."/>
        </authorList>
    </citation>
    <scope>NUCLEOTIDE SEQUENCE</scope>
    <source>
        <strain evidence="1">CL356</strain>
    </source>
</reference>
<organism evidence="1 2">
    <name type="scientific">Acaulospora colombiana</name>
    <dbReference type="NCBI Taxonomy" id="27376"/>
    <lineage>
        <taxon>Eukaryota</taxon>
        <taxon>Fungi</taxon>
        <taxon>Fungi incertae sedis</taxon>
        <taxon>Mucoromycota</taxon>
        <taxon>Glomeromycotina</taxon>
        <taxon>Glomeromycetes</taxon>
        <taxon>Diversisporales</taxon>
        <taxon>Acaulosporaceae</taxon>
        <taxon>Acaulospora</taxon>
    </lineage>
</organism>
<name>A0ACA9KE51_9GLOM</name>
<dbReference type="Proteomes" id="UP000789525">
    <property type="component" value="Unassembled WGS sequence"/>
</dbReference>
<accession>A0ACA9KE51</accession>
<gene>
    <name evidence="1" type="ORF">ACOLOM_LOCUS1364</name>
</gene>
<comment type="caution">
    <text evidence="1">The sequence shown here is derived from an EMBL/GenBank/DDBJ whole genome shotgun (WGS) entry which is preliminary data.</text>
</comment>
<feature type="non-terminal residue" evidence="1">
    <location>
        <position position="1"/>
    </location>
</feature>
<evidence type="ECO:0000313" key="1">
    <source>
        <dbReference type="EMBL" id="CAG8465664.1"/>
    </source>
</evidence>
<proteinExistence type="predicted"/>
<protein>
    <submittedName>
        <fullName evidence="1">10090_t:CDS:1</fullName>
    </submittedName>
</protein>
<evidence type="ECO:0000313" key="2">
    <source>
        <dbReference type="Proteomes" id="UP000789525"/>
    </source>
</evidence>